<evidence type="ECO:0008006" key="5">
    <source>
        <dbReference type="Google" id="ProtNLM"/>
    </source>
</evidence>
<dbReference type="SUPFAM" id="SSF159713">
    <property type="entry name" value="Dhaf3308-like"/>
    <property type="match status" value="1"/>
</dbReference>
<protein>
    <recommendedName>
        <fullName evidence="5">Fis family transcriptional regulator</fullName>
    </recommendedName>
</protein>
<gene>
    <name evidence="3" type="ordered locus">Mboo_2364</name>
</gene>
<evidence type="ECO:0000259" key="2">
    <source>
        <dbReference type="Pfam" id="PF13938"/>
    </source>
</evidence>
<sequence length="286" mass="30475">MMPVTDSTLFSRPGSILEETLTEIRDILGSNFETITIERVVIGIFFTGIKLSDGSGGICFTPIKEIPDAVCCPSSARAMPYPGKFTGKPAADFIRDLAGAPPLKKAVGVAVINALAESCRKRRPDDACVTDAGKDALETLLLPEMGYVVVVGALVPIIKRLKVRGKPFGILELDLRTLKPDELPFAIPPGKADAEIRRADMLVITGTTLLNNTLEPLLASARPGAEIVVVGPTASMLPAAFFRRGVTVLGGDVVTDPDRLLDTIAEGGSGYHFFGKSAEKTLTRQR</sequence>
<dbReference type="KEGG" id="mbn:Mboo_2364"/>
<dbReference type="Pfam" id="PF13938">
    <property type="entry name" value="DUF4213"/>
    <property type="match status" value="1"/>
</dbReference>
<name>A7IAW7_METB6</name>
<dbReference type="Gene3D" id="3.30.390.100">
    <property type="match status" value="1"/>
</dbReference>
<dbReference type="InterPro" id="IPR007161">
    <property type="entry name" value="DUF364"/>
</dbReference>
<feature type="domain" description="Putative heavy-metal chelation" evidence="1">
    <location>
        <begin position="135"/>
        <end position="282"/>
    </location>
</feature>
<dbReference type="STRING" id="456442.Mboo_2364"/>
<dbReference type="eggNOG" id="arCOG03216">
    <property type="taxonomic scope" value="Archaea"/>
</dbReference>
<dbReference type="Pfam" id="PF04016">
    <property type="entry name" value="DUF364"/>
    <property type="match status" value="1"/>
</dbReference>
<dbReference type="EMBL" id="CP000780">
    <property type="protein sequence ID" value="ABS56878.1"/>
    <property type="molecule type" value="Genomic_DNA"/>
</dbReference>
<dbReference type="GeneID" id="5411640"/>
<feature type="domain" description="DUF4213" evidence="2">
    <location>
        <begin position="26"/>
        <end position="115"/>
    </location>
</feature>
<evidence type="ECO:0000259" key="1">
    <source>
        <dbReference type="Pfam" id="PF04016"/>
    </source>
</evidence>
<dbReference type="Gene3D" id="3.40.50.11590">
    <property type="match status" value="1"/>
</dbReference>
<dbReference type="InterPro" id="IPR025251">
    <property type="entry name" value="DUF4213"/>
</dbReference>
<accession>A7IAW7</accession>
<dbReference type="HOGENOM" id="CLU_076326_1_0_2"/>
<keyword evidence="4" id="KW-1185">Reference proteome</keyword>
<organism evidence="3 4">
    <name type="scientific">Methanoregula boonei (strain DSM 21154 / JCM 14090 / 6A8)</name>
    <dbReference type="NCBI Taxonomy" id="456442"/>
    <lineage>
        <taxon>Archaea</taxon>
        <taxon>Methanobacteriati</taxon>
        <taxon>Methanobacteriota</taxon>
        <taxon>Stenosarchaea group</taxon>
        <taxon>Methanomicrobia</taxon>
        <taxon>Methanomicrobiales</taxon>
        <taxon>Methanoregulaceae</taxon>
        <taxon>Methanoregula</taxon>
    </lineage>
</organism>
<dbReference type="RefSeq" id="WP_012107940.1">
    <property type="nucleotide sequence ID" value="NC_009712.1"/>
</dbReference>
<evidence type="ECO:0000313" key="3">
    <source>
        <dbReference type="EMBL" id="ABS56878.1"/>
    </source>
</evidence>
<reference evidence="4" key="1">
    <citation type="journal article" date="2015" name="Microbiology">
        <title>Genome of Methanoregula boonei 6A8 reveals adaptations to oligotrophic peatland environments.</title>
        <authorList>
            <person name="Braeuer S."/>
            <person name="Cadillo-Quiroz H."/>
            <person name="Kyrpides N."/>
            <person name="Woyke T."/>
            <person name="Goodwin L."/>
            <person name="Detter C."/>
            <person name="Podell S."/>
            <person name="Yavitt J.B."/>
            <person name="Zinder S.H."/>
        </authorList>
    </citation>
    <scope>NUCLEOTIDE SEQUENCE [LARGE SCALE GENOMIC DNA]</scope>
    <source>
        <strain evidence="4">DSM 21154 / JCM 14090 / 6A8</strain>
    </source>
</reference>
<proteinExistence type="predicted"/>
<dbReference type="AlphaFoldDB" id="A7IAW7"/>
<evidence type="ECO:0000313" key="4">
    <source>
        <dbReference type="Proteomes" id="UP000002408"/>
    </source>
</evidence>
<dbReference type="Proteomes" id="UP000002408">
    <property type="component" value="Chromosome"/>
</dbReference>
<dbReference type="OrthoDB" id="147804at2157"/>